<name>A0ABQ6APX3_9BRAD</name>
<dbReference type="CDD" id="cd01734">
    <property type="entry name" value="YlxS_C"/>
    <property type="match status" value="1"/>
</dbReference>
<evidence type="ECO:0000313" key="7">
    <source>
        <dbReference type="EMBL" id="GLR84179.1"/>
    </source>
</evidence>
<evidence type="ECO:0000256" key="2">
    <source>
        <dbReference type="ARBA" id="ARBA00022517"/>
    </source>
</evidence>
<evidence type="ECO:0000256" key="3">
    <source>
        <dbReference type="HAMAP-Rule" id="MF_01077"/>
    </source>
</evidence>
<proteinExistence type="inferred from homology"/>
<feature type="compositionally biased region" description="Basic and acidic residues" evidence="4">
    <location>
        <begin position="235"/>
        <end position="245"/>
    </location>
</feature>
<evidence type="ECO:0000259" key="6">
    <source>
        <dbReference type="Pfam" id="PF17384"/>
    </source>
</evidence>
<dbReference type="SUPFAM" id="SSF75420">
    <property type="entry name" value="YhbC-like, N-terminal domain"/>
    <property type="match status" value="1"/>
</dbReference>
<evidence type="ECO:0000313" key="8">
    <source>
        <dbReference type="Proteomes" id="UP001156905"/>
    </source>
</evidence>
<keyword evidence="8" id="KW-1185">Reference proteome</keyword>
<comment type="caution">
    <text evidence="7">The sequence shown here is derived from an EMBL/GenBank/DDBJ whole genome shotgun (WGS) entry which is preliminary data.</text>
</comment>
<dbReference type="InterPro" id="IPR036847">
    <property type="entry name" value="RimP_C_sf"/>
</dbReference>
<feature type="domain" description="Ribosome maturation factor RimP C-terminal" evidence="6">
    <location>
        <begin position="107"/>
        <end position="177"/>
    </location>
</feature>
<keyword evidence="2 3" id="KW-0690">Ribosome biogenesis</keyword>
<evidence type="ECO:0000256" key="1">
    <source>
        <dbReference type="ARBA" id="ARBA00022490"/>
    </source>
</evidence>
<dbReference type="PANTHER" id="PTHR33867:SF1">
    <property type="entry name" value="RIBOSOME MATURATION FACTOR RIMP"/>
    <property type="match status" value="1"/>
</dbReference>
<reference evidence="8" key="1">
    <citation type="journal article" date="2019" name="Int. J. Syst. Evol. Microbiol.">
        <title>The Global Catalogue of Microorganisms (GCM) 10K type strain sequencing project: providing services to taxonomists for standard genome sequencing and annotation.</title>
        <authorList>
            <consortium name="The Broad Institute Genomics Platform"/>
            <consortium name="The Broad Institute Genome Sequencing Center for Infectious Disease"/>
            <person name="Wu L."/>
            <person name="Ma J."/>
        </authorList>
    </citation>
    <scope>NUCLEOTIDE SEQUENCE [LARGE SCALE GENOMIC DNA]</scope>
    <source>
        <strain evidence="8">NBRC 102520</strain>
    </source>
</reference>
<dbReference type="NCBIfam" id="NF000932">
    <property type="entry name" value="PRK00092.2-5"/>
    <property type="match status" value="1"/>
</dbReference>
<dbReference type="EMBL" id="BSOW01000002">
    <property type="protein sequence ID" value="GLR84179.1"/>
    <property type="molecule type" value="Genomic_DNA"/>
</dbReference>
<dbReference type="Proteomes" id="UP001156905">
    <property type="component" value="Unassembled WGS sequence"/>
</dbReference>
<dbReference type="InterPro" id="IPR035956">
    <property type="entry name" value="RimP_N_sf"/>
</dbReference>
<dbReference type="RefSeq" id="WP_284261516.1">
    <property type="nucleotide sequence ID" value="NZ_BSOW01000002.1"/>
</dbReference>
<evidence type="ECO:0000256" key="4">
    <source>
        <dbReference type="SAM" id="MobiDB-lite"/>
    </source>
</evidence>
<dbReference type="Pfam" id="PF02576">
    <property type="entry name" value="RimP_N"/>
    <property type="match status" value="1"/>
</dbReference>
<feature type="compositionally biased region" description="Basic and acidic residues" evidence="4">
    <location>
        <begin position="186"/>
        <end position="199"/>
    </location>
</feature>
<dbReference type="Gene3D" id="3.30.300.70">
    <property type="entry name" value="RimP-like superfamily, N-terminal"/>
    <property type="match status" value="1"/>
</dbReference>
<dbReference type="PANTHER" id="PTHR33867">
    <property type="entry name" value="RIBOSOME MATURATION FACTOR RIMP"/>
    <property type="match status" value="1"/>
</dbReference>
<dbReference type="Pfam" id="PF17384">
    <property type="entry name" value="DUF150_C"/>
    <property type="match status" value="1"/>
</dbReference>
<organism evidence="7 8">
    <name type="scientific">Bradyrhizobium iriomotense</name>
    <dbReference type="NCBI Taxonomy" id="441950"/>
    <lineage>
        <taxon>Bacteria</taxon>
        <taxon>Pseudomonadati</taxon>
        <taxon>Pseudomonadota</taxon>
        <taxon>Alphaproteobacteria</taxon>
        <taxon>Hyphomicrobiales</taxon>
        <taxon>Nitrobacteraceae</taxon>
        <taxon>Bradyrhizobium</taxon>
    </lineage>
</organism>
<comment type="subcellular location">
    <subcellularLocation>
        <location evidence="3">Cytoplasm</location>
    </subcellularLocation>
</comment>
<comment type="similarity">
    <text evidence="3">Belongs to the RimP family.</text>
</comment>
<feature type="region of interest" description="Disordered" evidence="4">
    <location>
        <begin position="186"/>
        <end position="251"/>
    </location>
</feature>
<sequence length="251" mass="27632">MIEPSTGSTDAELLAEPRLVVEPGVAARVSAIAAPVLQGMGYRLVRIRISGEAGCTVQVMAERPDGSMQIEDCEAISRALSPVLDVADPIDRAYRLEISSPGIDRPLVRRSDFERHLGHLLKIEMAVAHEGRKRFRGTIAGIEGDRVRIARDDVKAGEDAEILLVMEDIGEARLVLTDELIAESMRRGKAQEREMRRNLGLEPPQAAHAKISEKTTRNTKPKTKPAPTNTKKHRLAAERARRGEIEPDEGD</sequence>
<dbReference type="InterPro" id="IPR003728">
    <property type="entry name" value="Ribosome_maturation_RimP"/>
</dbReference>
<dbReference type="HAMAP" id="MF_01077">
    <property type="entry name" value="RimP"/>
    <property type="match status" value="1"/>
</dbReference>
<keyword evidence="1 3" id="KW-0963">Cytoplasm</keyword>
<dbReference type="NCBIfam" id="NF000933">
    <property type="entry name" value="PRK00092.2-6"/>
    <property type="match status" value="1"/>
</dbReference>
<dbReference type="SUPFAM" id="SSF74942">
    <property type="entry name" value="YhbC-like, C-terminal domain"/>
    <property type="match status" value="1"/>
</dbReference>
<gene>
    <name evidence="3 7" type="primary">rimP</name>
    <name evidence="7" type="ORF">GCM10007857_08890</name>
</gene>
<comment type="function">
    <text evidence="3">Required for maturation of 30S ribosomal subunits.</text>
</comment>
<accession>A0ABQ6APX3</accession>
<feature type="domain" description="Ribosome maturation factor RimP N-terminal" evidence="5">
    <location>
        <begin position="32"/>
        <end position="104"/>
    </location>
</feature>
<dbReference type="InterPro" id="IPR028998">
    <property type="entry name" value="RimP_C"/>
</dbReference>
<dbReference type="InterPro" id="IPR028989">
    <property type="entry name" value="RimP_N"/>
</dbReference>
<protein>
    <recommendedName>
        <fullName evidence="3">Ribosome maturation factor RimP</fullName>
    </recommendedName>
</protein>
<evidence type="ECO:0000259" key="5">
    <source>
        <dbReference type="Pfam" id="PF02576"/>
    </source>
</evidence>